<gene>
    <name evidence="1" type="ORF">ACFOZY_01065</name>
</gene>
<organism evidence="1 2">
    <name type="scientific">Chungangia koreensis</name>
    <dbReference type="NCBI Taxonomy" id="752657"/>
    <lineage>
        <taxon>Bacteria</taxon>
        <taxon>Bacillati</taxon>
        <taxon>Bacillota</taxon>
        <taxon>Bacilli</taxon>
        <taxon>Lactobacillales</taxon>
        <taxon>Chungangia</taxon>
    </lineage>
</organism>
<keyword evidence="2" id="KW-1185">Reference proteome</keyword>
<protein>
    <submittedName>
        <fullName evidence="1">Uncharacterized protein</fullName>
    </submittedName>
</protein>
<reference evidence="2" key="1">
    <citation type="journal article" date="2019" name="Int. J. Syst. Evol. Microbiol.">
        <title>The Global Catalogue of Microorganisms (GCM) 10K type strain sequencing project: providing services to taxonomists for standard genome sequencing and annotation.</title>
        <authorList>
            <consortium name="The Broad Institute Genomics Platform"/>
            <consortium name="The Broad Institute Genome Sequencing Center for Infectious Disease"/>
            <person name="Wu L."/>
            <person name="Ma J."/>
        </authorList>
    </citation>
    <scope>NUCLEOTIDE SEQUENCE [LARGE SCALE GENOMIC DNA]</scope>
    <source>
        <strain evidence="2">CCUG 59778</strain>
    </source>
</reference>
<name>A0ABV8X2Z4_9LACT</name>
<proteinExistence type="predicted"/>
<evidence type="ECO:0000313" key="1">
    <source>
        <dbReference type="EMBL" id="MFC4409017.1"/>
    </source>
</evidence>
<evidence type="ECO:0000313" key="2">
    <source>
        <dbReference type="Proteomes" id="UP001595817"/>
    </source>
</evidence>
<dbReference type="EMBL" id="JBHSEC010000001">
    <property type="protein sequence ID" value="MFC4409017.1"/>
    <property type="molecule type" value="Genomic_DNA"/>
</dbReference>
<dbReference type="Proteomes" id="UP001595817">
    <property type="component" value="Unassembled WGS sequence"/>
</dbReference>
<sequence length="282" mass="32596">MIYKKDANFPYPILTNTSTSYEDSYFLLDVQLQENTHDYLFVIEYVIESDFLKRLLDNGKAQLILVIQSKDNKFYELSPNQSVISIPKSRISVSKRTTIQLQLKSKAEINFRFNEDLSDFYQQFKDEIVVPKNSILGFSNVVIFEGSSTKPVDLFEKKIDPSLASDVKIELGNETIIIHYKDEKLQFNELQMSNTLNNPYIYMGLQKALQRFIYNNGEDGEVDLEQIEAPIDQLDFKLYNLMRKKMISELTIDSVDEVIYSISNRILEKYAAAVRGLGQDGN</sequence>
<dbReference type="RefSeq" id="WP_378151327.1">
    <property type="nucleotide sequence ID" value="NZ_JBHSEC010000001.1"/>
</dbReference>
<accession>A0ABV8X2Z4</accession>
<comment type="caution">
    <text evidence="1">The sequence shown here is derived from an EMBL/GenBank/DDBJ whole genome shotgun (WGS) entry which is preliminary data.</text>
</comment>